<dbReference type="GO" id="GO:0005829">
    <property type="term" value="C:cytosol"/>
    <property type="evidence" value="ECO:0007669"/>
    <property type="project" value="TreeGrafter"/>
</dbReference>
<dbReference type="InterPro" id="IPR009057">
    <property type="entry name" value="Homeodomain-like_sf"/>
</dbReference>
<reference evidence="5 6" key="1">
    <citation type="submission" date="2017-01" db="EMBL/GenBank/DDBJ databases">
        <title>Novel large sulfur bacteria in the metagenomes of groundwater-fed chemosynthetic microbial mats in the Lake Huron basin.</title>
        <authorList>
            <person name="Sharrar A.M."/>
            <person name="Flood B.E."/>
            <person name="Bailey J.V."/>
            <person name="Jones D.S."/>
            <person name="Biddanda B."/>
            <person name="Ruberg S.A."/>
            <person name="Marcus D.N."/>
            <person name="Dick G.J."/>
        </authorList>
    </citation>
    <scope>NUCLEOTIDE SEQUENCE [LARGE SCALE GENOMIC DNA]</scope>
    <source>
        <strain evidence="5">A7</strain>
    </source>
</reference>
<sequence>MPHQPSQPSLAPSLDAANPPAIQKQAVKPAVTPIAFVRAIVSAYTKHGKNPARALELAQITPELLADSTARITAIQMERISGAAMQELDDESLGWFSRRLPWGSYGMLARASISAPNLGVALKRWCRHHGLIADDITLSLSASGETATLTITEHRDLGTLREFCVVSVLRNFHGLACWLIDSRIALTGAQFAFAAPAHQDVYQVLFSAPALFQQGLTAIEFDNRYLSLSLRRDEAALRQMLKRALPLTVLQYRRDRLLVQRVRQTLASQPADTHSADDLATLLAMSPRTLHRQLKEEGASLQALKDEVRQARAVDLLLRTQRPIKQVAQAAGFQNEKSFMRAFRGWTGQSPGDFRVAGLSSN</sequence>
<dbReference type="GO" id="GO:0003700">
    <property type="term" value="F:DNA-binding transcription factor activity"/>
    <property type="evidence" value="ECO:0007669"/>
    <property type="project" value="InterPro"/>
</dbReference>
<dbReference type="Gene3D" id="1.10.10.60">
    <property type="entry name" value="Homeodomain-like"/>
    <property type="match status" value="1"/>
</dbReference>
<dbReference type="SMART" id="SM00342">
    <property type="entry name" value="HTH_ARAC"/>
    <property type="match status" value="1"/>
</dbReference>
<evidence type="ECO:0000313" key="6">
    <source>
        <dbReference type="Proteomes" id="UP000192505"/>
    </source>
</evidence>
<comment type="caution">
    <text evidence="5">The sequence shown here is derived from an EMBL/GenBank/DDBJ whole genome shotgun (WGS) entry which is preliminary data.</text>
</comment>
<organism evidence="5 6">
    <name type="scientific">Rhodoferax ferrireducens</name>
    <dbReference type="NCBI Taxonomy" id="192843"/>
    <lineage>
        <taxon>Bacteria</taxon>
        <taxon>Pseudomonadati</taxon>
        <taxon>Pseudomonadota</taxon>
        <taxon>Betaproteobacteria</taxon>
        <taxon>Burkholderiales</taxon>
        <taxon>Comamonadaceae</taxon>
        <taxon>Rhodoferax</taxon>
    </lineage>
</organism>
<dbReference type="Pfam" id="PF12625">
    <property type="entry name" value="Arabinose_bd"/>
    <property type="match status" value="1"/>
</dbReference>
<keyword evidence="3" id="KW-0804">Transcription</keyword>
<keyword evidence="1" id="KW-0805">Transcription regulation</keyword>
<dbReference type="EMBL" id="MTEI01000014">
    <property type="protein sequence ID" value="OQW86659.1"/>
    <property type="molecule type" value="Genomic_DNA"/>
</dbReference>
<dbReference type="PROSITE" id="PS01124">
    <property type="entry name" value="HTH_ARAC_FAMILY_2"/>
    <property type="match status" value="1"/>
</dbReference>
<evidence type="ECO:0000256" key="3">
    <source>
        <dbReference type="ARBA" id="ARBA00023163"/>
    </source>
</evidence>
<evidence type="ECO:0000256" key="1">
    <source>
        <dbReference type="ARBA" id="ARBA00023015"/>
    </source>
</evidence>
<evidence type="ECO:0000313" key="5">
    <source>
        <dbReference type="EMBL" id="OQW86659.1"/>
    </source>
</evidence>
<keyword evidence="2" id="KW-0238">DNA-binding</keyword>
<name>A0A1W9KRV7_9BURK</name>
<gene>
    <name evidence="5" type="ORF">BWK72_16370</name>
</gene>
<accession>A0A1W9KRV7</accession>
<dbReference type="AlphaFoldDB" id="A0A1W9KRV7"/>
<dbReference type="Pfam" id="PF12833">
    <property type="entry name" value="HTH_18"/>
    <property type="match status" value="1"/>
</dbReference>
<protein>
    <submittedName>
        <fullName evidence="5">AraC family transcriptional regulator</fullName>
    </submittedName>
</protein>
<dbReference type="InterPro" id="IPR018060">
    <property type="entry name" value="HTH_AraC"/>
</dbReference>
<dbReference type="InterPro" id="IPR032687">
    <property type="entry name" value="AraC-type_N"/>
</dbReference>
<dbReference type="Proteomes" id="UP000192505">
    <property type="component" value="Unassembled WGS sequence"/>
</dbReference>
<evidence type="ECO:0000259" key="4">
    <source>
        <dbReference type="PROSITE" id="PS01124"/>
    </source>
</evidence>
<dbReference type="PANTHER" id="PTHR47894:SF1">
    <property type="entry name" value="HTH-TYPE TRANSCRIPTIONAL REGULATOR VQSM"/>
    <property type="match status" value="1"/>
</dbReference>
<feature type="domain" description="HTH araC/xylS-type" evidence="4">
    <location>
        <begin position="260"/>
        <end position="357"/>
    </location>
</feature>
<dbReference type="PANTHER" id="PTHR47894">
    <property type="entry name" value="HTH-TYPE TRANSCRIPTIONAL REGULATOR GADX"/>
    <property type="match status" value="1"/>
</dbReference>
<dbReference type="GO" id="GO:0000976">
    <property type="term" value="F:transcription cis-regulatory region binding"/>
    <property type="evidence" value="ECO:0007669"/>
    <property type="project" value="TreeGrafter"/>
</dbReference>
<proteinExistence type="predicted"/>
<dbReference type="SUPFAM" id="SSF46689">
    <property type="entry name" value="Homeodomain-like"/>
    <property type="match status" value="1"/>
</dbReference>
<evidence type="ECO:0000256" key="2">
    <source>
        <dbReference type="ARBA" id="ARBA00023125"/>
    </source>
</evidence>